<dbReference type="AlphaFoldDB" id="A0A523UWD4"/>
<dbReference type="PANTHER" id="PTHR45266:SF3">
    <property type="entry name" value="OXALOACETATE DECARBOXYLASE ALPHA CHAIN"/>
    <property type="match status" value="1"/>
</dbReference>
<dbReference type="CDD" id="cd06850">
    <property type="entry name" value="biotinyl_domain"/>
    <property type="match status" value="1"/>
</dbReference>
<dbReference type="PROSITE" id="PS50968">
    <property type="entry name" value="BIOTINYL_LIPOYL"/>
    <property type="match status" value="1"/>
</dbReference>
<keyword evidence="1" id="KW-0092">Biotin</keyword>
<gene>
    <name evidence="3" type="ORF">E3J62_03095</name>
</gene>
<dbReference type="FunFam" id="2.40.50.100:FF:000003">
    <property type="entry name" value="Acetyl-CoA carboxylase biotin carboxyl carrier protein"/>
    <property type="match status" value="1"/>
</dbReference>
<evidence type="ECO:0000259" key="2">
    <source>
        <dbReference type="PROSITE" id="PS50968"/>
    </source>
</evidence>
<dbReference type="EMBL" id="SOJN01000041">
    <property type="protein sequence ID" value="TET46853.1"/>
    <property type="molecule type" value="Genomic_DNA"/>
</dbReference>
<dbReference type="Pfam" id="PF00364">
    <property type="entry name" value="Biotin_lipoyl"/>
    <property type="match status" value="1"/>
</dbReference>
<proteinExistence type="predicted"/>
<name>A0A523UWD4_UNCT6</name>
<dbReference type="InterPro" id="IPR050709">
    <property type="entry name" value="Biotin_Carboxyl_Carrier/Decarb"/>
</dbReference>
<feature type="domain" description="Lipoyl-binding" evidence="2">
    <location>
        <begin position="91"/>
        <end position="166"/>
    </location>
</feature>
<dbReference type="InterPro" id="IPR000089">
    <property type="entry name" value="Biotin_lipoyl"/>
</dbReference>
<sequence length="177" mass="19879">MEFDFAIDGKSHKIKLDVKEGPFEAEVDGKRETVSATLIDSHTISLFLGNRIVTAYIAFDGDTIQVFIAGEKFHIERAQKPSFMERLREEAGPVGDKKVISTPMPGQIVKIQVKEGQIVNPNQNLFIVESMKMENQIRSTVRARIDRIHFKDGDPVDANVAIVELSLVGEEKNVQER</sequence>
<dbReference type="PANTHER" id="PTHR45266">
    <property type="entry name" value="OXALOACETATE DECARBOXYLASE ALPHA CHAIN"/>
    <property type="match status" value="1"/>
</dbReference>
<evidence type="ECO:0000313" key="3">
    <source>
        <dbReference type="EMBL" id="TET46853.1"/>
    </source>
</evidence>
<dbReference type="Gene3D" id="2.40.50.100">
    <property type="match status" value="1"/>
</dbReference>
<reference evidence="3 4" key="1">
    <citation type="submission" date="2019-03" db="EMBL/GenBank/DDBJ databases">
        <title>Metabolic potential of uncultured bacteria and archaea associated with petroleum seepage in deep-sea sediments.</title>
        <authorList>
            <person name="Dong X."/>
            <person name="Hubert C."/>
        </authorList>
    </citation>
    <scope>NUCLEOTIDE SEQUENCE [LARGE SCALE GENOMIC DNA]</scope>
    <source>
        <strain evidence="3">E44_bin18</strain>
    </source>
</reference>
<dbReference type="Proteomes" id="UP000315525">
    <property type="component" value="Unassembled WGS sequence"/>
</dbReference>
<organism evidence="3 4">
    <name type="scientific">candidate division TA06 bacterium</name>
    <dbReference type="NCBI Taxonomy" id="2250710"/>
    <lineage>
        <taxon>Bacteria</taxon>
        <taxon>Bacteria division TA06</taxon>
    </lineage>
</organism>
<dbReference type="InterPro" id="IPR011053">
    <property type="entry name" value="Single_hybrid_motif"/>
</dbReference>
<accession>A0A523UWD4</accession>
<dbReference type="SUPFAM" id="SSF51230">
    <property type="entry name" value="Single hybrid motif"/>
    <property type="match status" value="1"/>
</dbReference>
<evidence type="ECO:0000313" key="4">
    <source>
        <dbReference type="Proteomes" id="UP000315525"/>
    </source>
</evidence>
<evidence type="ECO:0000256" key="1">
    <source>
        <dbReference type="ARBA" id="ARBA00023267"/>
    </source>
</evidence>
<protein>
    <submittedName>
        <fullName evidence="3">Biotin/lipoyl-binding protein</fullName>
    </submittedName>
</protein>
<comment type="caution">
    <text evidence="3">The sequence shown here is derived from an EMBL/GenBank/DDBJ whole genome shotgun (WGS) entry which is preliminary data.</text>
</comment>